<dbReference type="RefSeq" id="WP_179703409.1">
    <property type="nucleotide sequence ID" value="NZ_JACCAU010000001.1"/>
</dbReference>
<dbReference type="Proteomes" id="UP000572540">
    <property type="component" value="Unassembled WGS sequence"/>
</dbReference>
<name>A0A7Y9W4M6_9BURK</name>
<keyword evidence="1" id="KW-0812">Transmembrane</keyword>
<keyword evidence="1" id="KW-1133">Transmembrane helix</keyword>
<dbReference type="EMBL" id="JACCAU010000001">
    <property type="protein sequence ID" value="NYH13448.1"/>
    <property type="molecule type" value="Genomic_DNA"/>
</dbReference>
<reference evidence="2 3" key="1">
    <citation type="submission" date="2020-07" db="EMBL/GenBank/DDBJ databases">
        <title>Exploring microbial biodiversity for novel pathways involved in the catabolism of aromatic compounds derived from lignin.</title>
        <authorList>
            <person name="Elkins J."/>
        </authorList>
    </citation>
    <scope>NUCLEOTIDE SEQUENCE [LARGE SCALE GENOMIC DNA]</scope>
    <source>
        <strain evidence="2 3">H2C3B</strain>
    </source>
</reference>
<proteinExistence type="predicted"/>
<feature type="transmembrane region" description="Helical" evidence="1">
    <location>
        <begin position="135"/>
        <end position="154"/>
    </location>
</feature>
<sequence length="163" mass="17883">MKTKTKTFRGFEAENVVSNVLTFPLPGTSSSTHSIEARQRAVRENLASLTCSVDSITPVAYALAAVYPDGTVEFSTQGIERDFATPVAESLDRLSAVLRFHAARPRFKDRAQRGIARLAPVASLAFVAATYFNEIAWLDCVLMIAGQLTVNWLLRRGDPAHSR</sequence>
<protein>
    <submittedName>
        <fullName evidence="2">Uncharacterized protein</fullName>
    </submittedName>
</protein>
<feature type="transmembrane region" description="Helical" evidence="1">
    <location>
        <begin position="114"/>
        <end position="129"/>
    </location>
</feature>
<evidence type="ECO:0000313" key="2">
    <source>
        <dbReference type="EMBL" id="NYH13448.1"/>
    </source>
</evidence>
<evidence type="ECO:0000313" key="3">
    <source>
        <dbReference type="Proteomes" id="UP000572540"/>
    </source>
</evidence>
<evidence type="ECO:0000256" key="1">
    <source>
        <dbReference type="SAM" id="Phobius"/>
    </source>
</evidence>
<keyword evidence="1" id="KW-0472">Membrane</keyword>
<accession>A0A7Y9W4M6</accession>
<dbReference type="AlphaFoldDB" id="A0A7Y9W4M6"/>
<comment type="caution">
    <text evidence="2">The sequence shown here is derived from an EMBL/GenBank/DDBJ whole genome shotgun (WGS) entry which is preliminary data.</text>
</comment>
<gene>
    <name evidence="2" type="ORF">GGD41_000676</name>
</gene>
<organism evidence="2 3">
    <name type="scientific">Paraburkholderia bryophila</name>
    <dbReference type="NCBI Taxonomy" id="420952"/>
    <lineage>
        <taxon>Bacteria</taxon>
        <taxon>Pseudomonadati</taxon>
        <taxon>Pseudomonadota</taxon>
        <taxon>Betaproteobacteria</taxon>
        <taxon>Burkholderiales</taxon>
        <taxon>Burkholderiaceae</taxon>
        <taxon>Paraburkholderia</taxon>
    </lineage>
</organism>